<dbReference type="SUPFAM" id="SSF53474">
    <property type="entry name" value="alpha/beta-Hydrolases"/>
    <property type="match status" value="1"/>
</dbReference>
<evidence type="ECO:0000256" key="1">
    <source>
        <dbReference type="ARBA" id="ARBA00005964"/>
    </source>
</evidence>
<dbReference type="EC" id="3.1.1.-" evidence="6"/>
<keyword evidence="9" id="KW-1185">Reference proteome</keyword>
<dbReference type="EMBL" id="QDEB01090369">
    <property type="protein sequence ID" value="RZC33249.1"/>
    <property type="molecule type" value="Genomic_DNA"/>
</dbReference>
<feature type="domain" description="Carboxylesterase type B" evidence="7">
    <location>
        <begin position="33"/>
        <end position="401"/>
    </location>
</feature>
<dbReference type="AlphaFoldDB" id="A0A482VL74"/>
<dbReference type="PROSITE" id="PS00122">
    <property type="entry name" value="CARBOXYLESTERASE_B_1"/>
    <property type="match status" value="1"/>
</dbReference>
<dbReference type="PANTHER" id="PTHR11559">
    <property type="entry name" value="CARBOXYLESTERASE"/>
    <property type="match status" value="1"/>
</dbReference>
<evidence type="ECO:0000313" key="8">
    <source>
        <dbReference type="EMBL" id="RZC33249.1"/>
    </source>
</evidence>
<evidence type="ECO:0000256" key="6">
    <source>
        <dbReference type="RuleBase" id="RU361235"/>
    </source>
</evidence>
<comment type="caution">
    <text evidence="8">The sequence shown here is derived from an EMBL/GenBank/DDBJ whole genome shotgun (WGS) entry which is preliminary data.</text>
</comment>
<keyword evidence="3 6" id="KW-0378">Hydrolase</keyword>
<protein>
    <recommendedName>
        <fullName evidence="6">Carboxylic ester hydrolase</fullName>
        <ecNumber evidence="6">3.1.1.-</ecNumber>
    </recommendedName>
</protein>
<dbReference type="InterPro" id="IPR029058">
    <property type="entry name" value="AB_hydrolase_fold"/>
</dbReference>
<proteinExistence type="inferred from homology"/>
<dbReference type="InterPro" id="IPR019826">
    <property type="entry name" value="Carboxylesterase_B_AS"/>
</dbReference>
<keyword evidence="5" id="KW-0325">Glycoprotein</keyword>
<dbReference type="OrthoDB" id="6846267at2759"/>
<evidence type="ECO:0000256" key="5">
    <source>
        <dbReference type="ARBA" id="ARBA00023180"/>
    </source>
</evidence>
<gene>
    <name evidence="8" type="ORF">BDFB_012830</name>
</gene>
<name>A0A482VL74_ASBVE</name>
<keyword evidence="4" id="KW-1015">Disulfide bond</keyword>
<evidence type="ECO:0000256" key="2">
    <source>
        <dbReference type="ARBA" id="ARBA00022487"/>
    </source>
</evidence>
<accession>A0A482VL74</accession>
<evidence type="ECO:0000259" key="7">
    <source>
        <dbReference type="Pfam" id="PF00135"/>
    </source>
</evidence>
<organism evidence="8 9">
    <name type="scientific">Asbolus verrucosus</name>
    <name type="common">Desert ironclad beetle</name>
    <dbReference type="NCBI Taxonomy" id="1661398"/>
    <lineage>
        <taxon>Eukaryota</taxon>
        <taxon>Metazoa</taxon>
        <taxon>Ecdysozoa</taxon>
        <taxon>Arthropoda</taxon>
        <taxon>Hexapoda</taxon>
        <taxon>Insecta</taxon>
        <taxon>Pterygota</taxon>
        <taxon>Neoptera</taxon>
        <taxon>Endopterygota</taxon>
        <taxon>Coleoptera</taxon>
        <taxon>Polyphaga</taxon>
        <taxon>Cucujiformia</taxon>
        <taxon>Tenebrionidae</taxon>
        <taxon>Pimeliinae</taxon>
        <taxon>Asbolus</taxon>
    </lineage>
</organism>
<comment type="similarity">
    <text evidence="1 6">Belongs to the type-B carboxylesterase/lipase family.</text>
</comment>
<dbReference type="Pfam" id="PF00135">
    <property type="entry name" value="COesterase"/>
    <property type="match status" value="1"/>
</dbReference>
<evidence type="ECO:0000256" key="3">
    <source>
        <dbReference type="ARBA" id="ARBA00022801"/>
    </source>
</evidence>
<dbReference type="GO" id="GO:0052689">
    <property type="term" value="F:carboxylic ester hydrolase activity"/>
    <property type="evidence" value="ECO:0007669"/>
    <property type="project" value="UniProtKB-KW"/>
</dbReference>
<dbReference type="InterPro" id="IPR002018">
    <property type="entry name" value="CarbesteraseB"/>
</dbReference>
<evidence type="ECO:0000256" key="4">
    <source>
        <dbReference type="ARBA" id="ARBA00023157"/>
    </source>
</evidence>
<evidence type="ECO:0000313" key="9">
    <source>
        <dbReference type="Proteomes" id="UP000292052"/>
    </source>
</evidence>
<dbReference type="Proteomes" id="UP000292052">
    <property type="component" value="Unassembled WGS sequence"/>
</dbReference>
<keyword evidence="2" id="KW-0719">Serine esterase</keyword>
<feature type="non-terminal residue" evidence="8">
    <location>
        <position position="403"/>
    </location>
</feature>
<dbReference type="STRING" id="1661398.A0A482VL74"/>
<dbReference type="Gene3D" id="3.40.50.1820">
    <property type="entry name" value="alpha/beta hydrolase"/>
    <property type="match status" value="1"/>
</dbReference>
<sequence length="403" mass="45185">MEWCLGRQFSYRMRSDEHLEFHFSLQNSEINAKISNFYKIVSEDCLHINVYVPRESPNPEENLEVIVHIHGGAYMYGSGQSYTHPQFFMDHDVIFVTFNYRLGIFGFLSTENDVVPGNNGLKDQVLALKWVQENIASFGGNPGSVTLTGLSAGGSSVHLHYFSDMSKGLFHRGFSQSGVALNSFSLQEQPLNKAKILADAVGCPTSPSLSLVQCLKQRPFQHLLAQVPLFFGYSYLPLAPFAPVVEKGSKPFLKADPYYLLTTGEVYDVPWIASTTTHEGALALMIINDILQTTDDKWETIAPLLLDYNYTLPQSLWKSTAKKVKEFYLGEGQKKNDENLLKMIQMVGDRIFLVDAETSVREQAKVAKSPIYFYLFGYLGDENQQGTVGHGADGKYFFGDTLT</sequence>
<dbReference type="InterPro" id="IPR050309">
    <property type="entry name" value="Type-B_Carboxylest/Lipase"/>
</dbReference>
<reference evidence="8 9" key="1">
    <citation type="submission" date="2017-03" db="EMBL/GenBank/DDBJ databases">
        <title>Genome of the blue death feigning beetle - Asbolus verrucosus.</title>
        <authorList>
            <person name="Rider S.D."/>
        </authorList>
    </citation>
    <scope>NUCLEOTIDE SEQUENCE [LARGE SCALE GENOMIC DNA]</scope>
    <source>
        <strain evidence="8">Butters</strain>
        <tissue evidence="8">Head and leg muscle</tissue>
    </source>
</reference>